<evidence type="ECO:0000313" key="3">
    <source>
        <dbReference type="Proteomes" id="UP001153069"/>
    </source>
</evidence>
<evidence type="ECO:0000256" key="1">
    <source>
        <dbReference type="SAM" id="Coils"/>
    </source>
</evidence>
<dbReference type="InterPro" id="IPR043502">
    <property type="entry name" value="DNA/RNA_pol_sf"/>
</dbReference>
<gene>
    <name evidence="2" type="ORF">SEMRO_272_G104800.1</name>
</gene>
<accession>A0A9N8HBC8</accession>
<feature type="coiled-coil region" evidence="1">
    <location>
        <begin position="97"/>
        <end position="124"/>
    </location>
</feature>
<keyword evidence="1" id="KW-0175">Coiled coil</keyword>
<dbReference type="AlphaFoldDB" id="A0A9N8HBC8"/>
<comment type="caution">
    <text evidence="2">The sequence shown here is derived from an EMBL/GenBank/DDBJ whole genome shotgun (WGS) entry which is preliminary data.</text>
</comment>
<proteinExistence type="predicted"/>
<reference evidence="2" key="1">
    <citation type="submission" date="2020-06" db="EMBL/GenBank/DDBJ databases">
        <authorList>
            <consortium name="Plant Systems Biology data submission"/>
        </authorList>
    </citation>
    <scope>NUCLEOTIDE SEQUENCE</scope>
    <source>
        <strain evidence="2">D6</strain>
    </source>
</reference>
<dbReference type="Proteomes" id="UP001153069">
    <property type="component" value="Unassembled WGS sequence"/>
</dbReference>
<dbReference type="SUPFAM" id="SSF56672">
    <property type="entry name" value="DNA/RNA polymerases"/>
    <property type="match status" value="1"/>
</dbReference>
<keyword evidence="3" id="KW-1185">Reference proteome</keyword>
<dbReference type="EMBL" id="CAICTM010000271">
    <property type="protein sequence ID" value="CAB9506592.1"/>
    <property type="molecule type" value="Genomic_DNA"/>
</dbReference>
<sequence length="192" mass="21456">MARAGMLQQLLRGRRQWLLAPKVPMQPLSSSSSSKGIAPQLNINLALIKKEEMGYFNDIVKHPVTTLQGIGPKHSEQLANLGIKSIQQLADYKFYLLAKSIKTLSQVEEENNRLEGAVMNLDKGVDKQFEHYCLAELVRQPVHALQGISPTGAETFQTLGVKTIEDLAEFKYCKWAEAIVVAAKFEDMKKES</sequence>
<dbReference type="Gene3D" id="1.10.150.20">
    <property type="entry name" value="5' to 3' exonuclease, C-terminal subdomain"/>
    <property type="match status" value="1"/>
</dbReference>
<organism evidence="2 3">
    <name type="scientific">Seminavis robusta</name>
    <dbReference type="NCBI Taxonomy" id="568900"/>
    <lineage>
        <taxon>Eukaryota</taxon>
        <taxon>Sar</taxon>
        <taxon>Stramenopiles</taxon>
        <taxon>Ochrophyta</taxon>
        <taxon>Bacillariophyta</taxon>
        <taxon>Bacillariophyceae</taxon>
        <taxon>Bacillariophycidae</taxon>
        <taxon>Naviculales</taxon>
        <taxon>Naviculaceae</taxon>
        <taxon>Seminavis</taxon>
    </lineage>
</organism>
<evidence type="ECO:0000313" key="2">
    <source>
        <dbReference type="EMBL" id="CAB9506592.1"/>
    </source>
</evidence>
<protein>
    <submittedName>
        <fullName evidence="2">Uncharacterized protein</fullName>
    </submittedName>
</protein>
<name>A0A9N8HBC8_9STRA</name>
<dbReference type="OrthoDB" id="539213at2759"/>